<sequence>MHPKRFFSELNEYFTAVLAGDPIDCQAGYTDGDHVTWLLDQFGGDDIRMVELNAAFAERIETPEQATHVLAYMRDLAAGIIQFNLFEASELPDEVLESIAKVL</sequence>
<gene>
    <name evidence="1" type="ORF">GL300_18335</name>
</gene>
<reference evidence="1 2" key="1">
    <citation type="submission" date="2019-11" db="EMBL/GenBank/DDBJ databases">
        <authorList>
            <person name="Dong K."/>
        </authorList>
    </citation>
    <scope>NUCLEOTIDE SEQUENCE [LARGE SCALE GENOMIC DNA]</scope>
    <source>
        <strain evidence="1 2">NBRC 112902</strain>
    </source>
</reference>
<evidence type="ECO:0000313" key="2">
    <source>
        <dbReference type="Proteomes" id="UP000449846"/>
    </source>
</evidence>
<dbReference type="EMBL" id="WMIG01000013">
    <property type="protein sequence ID" value="MTH61172.1"/>
    <property type="molecule type" value="Genomic_DNA"/>
</dbReference>
<dbReference type="RefSeq" id="WP_155041114.1">
    <property type="nucleotide sequence ID" value="NZ_WMIG01000013.1"/>
</dbReference>
<accession>A0A844HUJ0</accession>
<name>A0A844HUJ0_9RHOB</name>
<comment type="caution">
    <text evidence="1">The sequence shown here is derived from an EMBL/GenBank/DDBJ whole genome shotgun (WGS) entry which is preliminary data.</text>
</comment>
<protein>
    <submittedName>
        <fullName evidence="1">Uncharacterized protein</fullName>
    </submittedName>
</protein>
<proteinExistence type="predicted"/>
<dbReference type="Proteomes" id="UP000449846">
    <property type="component" value="Unassembled WGS sequence"/>
</dbReference>
<organism evidence="1 2">
    <name type="scientific">Paracoccus litorisediminis</name>
    <dbReference type="NCBI Taxonomy" id="2006130"/>
    <lineage>
        <taxon>Bacteria</taxon>
        <taxon>Pseudomonadati</taxon>
        <taxon>Pseudomonadota</taxon>
        <taxon>Alphaproteobacteria</taxon>
        <taxon>Rhodobacterales</taxon>
        <taxon>Paracoccaceae</taxon>
        <taxon>Paracoccus</taxon>
    </lineage>
</organism>
<keyword evidence="2" id="KW-1185">Reference proteome</keyword>
<dbReference type="AlphaFoldDB" id="A0A844HUJ0"/>
<evidence type="ECO:0000313" key="1">
    <source>
        <dbReference type="EMBL" id="MTH61172.1"/>
    </source>
</evidence>